<organism evidence="2 3">
    <name type="scientific">Steinernema glaseri</name>
    <dbReference type="NCBI Taxonomy" id="37863"/>
    <lineage>
        <taxon>Eukaryota</taxon>
        <taxon>Metazoa</taxon>
        <taxon>Ecdysozoa</taxon>
        <taxon>Nematoda</taxon>
        <taxon>Chromadorea</taxon>
        <taxon>Rhabditida</taxon>
        <taxon>Tylenchina</taxon>
        <taxon>Panagrolaimomorpha</taxon>
        <taxon>Strongyloidoidea</taxon>
        <taxon>Steinernematidae</taxon>
        <taxon>Steinernema</taxon>
    </lineage>
</organism>
<feature type="transmembrane region" description="Helical" evidence="1">
    <location>
        <begin position="138"/>
        <end position="165"/>
    </location>
</feature>
<evidence type="ECO:0000313" key="3">
    <source>
        <dbReference type="WBParaSite" id="L893_g15123.t1"/>
    </source>
</evidence>
<name>A0A1I7YD54_9BILA</name>
<evidence type="ECO:0000313" key="2">
    <source>
        <dbReference type="Proteomes" id="UP000095287"/>
    </source>
</evidence>
<feature type="transmembrane region" description="Helical" evidence="1">
    <location>
        <begin position="185"/>
        <end position="203"/>
    </location>
</feature>
<feature type="transmembrane region" description="Helical" evidence="1">
    <location>
        <begin position="39"/>
        <end position="60"/>
    </location>
</feature>
<protein>
    <submittedName>
        <fullName evidence="3">MARVEL domain-containing protein</fullName>
    </submittedName>
</protein>
<evidence type="ECO:0000256" key="1">
    <source>
        <dbReference type="SAM" id="Phobius"/>
    </source>
</evidence>
<sequence>MDDEQPIYANGTYEPVLDKLEEDGDIEPRYGKVRLTGTLVAIGFIQIVIGVLFGVLTLAHKFPDSLYIIFLLYAGLQVVAALSLITGVYKKWPEFISFNLTCQLASVILSIIALIFTFKHQYDINYFLSAYHWMNQKTLGHIILAIYSTILIAYIIFALAAMVIVCIYQKQLLNRRGYRGSCTRCFVIGNLVFYSVFIARLIMRIY</sequence>
<accession>A0A1I7YD54</accession>
<feature type="transmembrane region" description="Helical" evidence="1">
    <location>
        <begin position="96"/>
        <end position="118"/>
    </location>
</feature>
<proteinExistence type="predicted"/>
<keyword evidence="2" id="KW-1185">Reference proteome</keyword>
<dbReference type="Proteomes" id="UP000095287">
    <property type="component" value="Unplaced"/>
</dbReference>
<keyword evidence="1" id="KW-0812">Transmembrane</keyword>
<keyword evidence="1" id="KW-1133">Transmembrane helix</keyword>
<dbReference type="AlphaFoldDB" id="A0A1I7YD54"/>
<keyword evidence="1" id="KW-0472">Membrane</keyword>
<reference evidence="3" key="1">
    <citation type="submission" date="2016-11" db="UniProtKB">
        <authorList>
            <consortium name="WormBaseParasite"/>
        </authorList>
    </citation>
    <scope>IDENTIFICATION</scope>
</reference>
<feature type="transmembrane region" description="Helical" evidence="1">
    <location>
        <begin position="66"/>
        <end position="89"/>
    </location>
</feature>
<dbReference type="WBParaSite" id="L893_g15123.t1">
    <property type="protein sequence ID" value="L893_g15123.t1"/>
    <property type="gene ID" value="L893_g15123"/>
</dbReference>